<protein>
    <recommendedName>
        <fullName evidence="3">Thiazolylpeptide-type bacteriocin</fullName>
    </recommendedName>
</protein>
<keyword evidence="2" id="KW-1185">Reference proteome</keyword>
<organism evidence="1 2">
    <name type="scientific">Dactylosporangium sucinum</name>
    <dbReference type="NCBI Taxonomy" id="1424081"/>
    <lineage>
        <taxon>Bacteria</taxon>
        <taxon>Bacillati</taxon>
        <taxon>Actinomycetota</taxon>
        <taxon>Actinomycetes</taxon>
        <taxon>Micromonosporales</taxon>
        <taxon>Micromonosporaceae</taxon>
        <taxon>Dactylosporangium</taxon>
    </lineage>
</organism>
<dbReference type="NCBIfam" id="TIGR03892">
    <property type="entry name" value="thiopep_precurs"/>
    <property type="match status" value="1"/>
</dbReference>
<evidence type="ECO:0008006" key="3">
    <source>
        <dbReference type="Google" id="ProtNLM"/>
    </source>
</evidence>
<dbReference type="Pfam" id="PF19409">
    <property type="entry name" value="Thiopep_pre"/>
    <property type="match status" value="1"/>
</dbReference>
<name>A0A917TSI0_9ACTN</name>
<dbReference type="AlphaFoldDB" id="A0A917TSI0"/>
<evidence type="ECO:0000313" key="1">
    <source>
        <dbReference type="EMBL" id="GGM35009.1"/>
    </source>
</evidence>
<accession>A0A917TSI0</accession>
<dbReference type="Proteomes" id="UP000642070">
    <property type="component" value="Unassembled WGS sequence"/>
</dbReference>
<proteinExistence type="predicted"/>
<reference evidence="1" key="1">
    <citation type="journal article" date="2014" name="Int. J. Syst. Evol. Microbiol.">
        <title>Complete genome sequence of Corynebacterium casei LMG S-19264T (=DSM 44701T), isolated from a smear-ripened cheese.</title>
        <authorList>
            <consortium name="US DOE Joint Genome Institute (JGI-PGF)"/>
            <person name="Walter F."/>
            <person name="Albersmeier A."/>
            <person name="Kalinowski J."/>
            <person name="Ruckert C."/>
        </authorList>
    </citation>
    <scope>NUCLEOTIDE SEQUENCE</scope>
    <source>
        <strain evidence="1">JCM 19831</strain>
    </source>
</reference>
<reference evidence="1" key="2">
    <citation type="submission" date="2020-09" db="EMBL/GenBank/DDBJ databases">
        <authorList>
            <person name="Sun Q."/>
            <person name="Ohkuma M."/>
        </authorList>
    </citation>
    <scope>NUCLEOTIDE SEQUENCE</scope>
    <source>
        <strain evidence="1">JCM 19831</strain>
    </source>
</reference>
<gene>
    <name evidence="1" type="ORF">GCM10007977_040640</name>
</gene>
<comment type="caution">
    <text evidence="1">The sequence shown here is derived from an EMBL/GenBank/DDBJ whole genome shotgun (WGS) entry which is preliminary data.</text>
</comment>
<dbReference type="InterPro" id="IPR023895">
    <property type="entry name" value="Thiopep_bacteriocin_prcur"/>
</dbReference>
<dbReference type="RefSeq" id="WP_190251448.1">
    <property type="nucleotide sequence ID" value="NZ_BMPI01000018.1"/>
</dbReference>
<dbReference type="EMBL" id="BMPI01000018">
    <property type="protein sequence ID" value="GGM35009.1"/>
    <property type="molecule type" value="Genomic_DNA"/>
</dbReference>
<evidence type="ECO:0000313" key="2">
    <source>
        <dbReference type="Proteomes" id="UP000642070"/>
    </source>
</evidence>
<sequence length="53" mass="5613">MGDVKSLVTLAQELQELEADTFELQDYVEDIEMLAGGYASTSSTSTSACSCCA</sequence>